<dbReference type="Proteomes" id="UP001243330">
    <property type="component" value="Unassembled WGS sequence"/>
</dbReference>
<accession>A0AAD8ZZ70</accession>
<sequence length="109" mass="11331">MGPMILDPIFKSSHGDVTVQHALRADLTHGRALSILILTSRPAEALLGQYLLDGPRGPPKATHIAVVSRRCGGGLSTASNIPVALLLGHGRRSSGISVPDSPPSLKKPS</sequence>
<reference evidence="1" key="1">
    <citation type="submission" date="2023-01" db="EMBL/GenBank/DDBJ databases">
        <title>Colletotrichum chrysophilum M932 genome sequence.</title>
        <authorList>
            <person name="Baroncelli R."/>
        </authorList>
    </citation>
    <scope>NUCLEOTIDE SEQUENCE</scope>
    <source>
        <strain evidence="1">M932</strain>
    </source>
</reference>
<evidence type="ECO:0000313" key="1">
    <source>
        <dbReference type="EMBL" id="KAK1838250.1"/>
    </source>
</evidence>
<proteinExistence type="predicted"/>
<protein>
    <submittedName>
        <fullName evidence="1">Uncharacterized protein</fullName>
    </submittedName>
</protein>
<evidence type="ECO:0000313" key="2">
    <source>
        <dbReference type="Proteomes" id="UP001243330"/>
    </source>
</evidence>
<name>A0AAD8ZZ70_9PEZI</name>
<organism evidence="1 2">
    <name type="scientific">Colletotrichum chrysophilum</name>
    <dbReference type="NCBI Taxonomy" id="1836956"/>
    <lineage>
        <taxon>Eukaryota</taxon>
        <taxon>Fungi</taxon>
        <taxon>Dikarya</taxon>
        <taxon>Ascomycota</taxon>
        <taxon>Pezizomycotina</taxon>
        <taxon>Sordariomycetes</taxon>
        <taxon>Hypocreomycetidae</taxon>
        <taxon>Glomerellales</taxon>
        <taxon>Glomerellaceae</taxon>
        <taxon>Colletotrichum</taxon>
        <taxon>Colletotrichum gloeosporioides species complex</taxon>
    </lineage>
</organism>
<keyword evidence="2" id="KW-1185">Reference proteome</keyword>
<dbReference type="EMBL" id="JAQOWY010000870">
    <property type="protein sequence ID" value="KAK1838250.1"/>
    <property type="molecule type" value="Genomic_DNA"/>
</dbReference>
<dbReference type="AlphaFoldDB" id="A0AAD8ZZ70"/>
<comment type="caution">
    <text evidence="1">The sequence shown here is derived from an EMBL/GenBank/DDBJ whole genome shotgun (WGS) entry which is preliminary data.</text>
</comment>
<gene>
    <name evidence="1" type="ORF">CCHR01_19125</name>
</gene>